<feature type="region of interest" description="Disordered" evidence="1">
    <location>
        <begin position="1"/>
        <end position="21"/>
    </location>
</feature>
<protein>
    <submittedName>
        <fullName evidence="2">Uncharacterized protein</fullName>
    </submittedName>
</protein>
<feature type="compositionally biased region" description="Basic and acidic residues" evidence="1">
    <location>
        <begin position="1"/>
        <end position="10"/>
    </location>
</feature>
<evidence type="ECO:0000256" key="1">
    <source>
        <dbReference type="SAM" id="MobiDB-lite"/>
    </source>
</evidence>
<reference evidence="2 3" key="1">
    <citation type="submission" date="2017-07" db="EMBL/GenBank/DDBJ databases">
        <title>Draft whole genome sequences of clinical Proprionibacteriaceae strains.</title>
        <authorList>
            <person name="Bernier A.-M."/>
            <person name="Bernard K."/>
            <person name="Domingo M.-C."/>
        </authorList>
    </citation>
    <scope>NUCLEOTIDE SEQUENCE [LARGE SCALE GENOMIC DNA]</scope>
    <source>
        <strain evidence="2 3">NML 030167</strain>
    </source>
</reference>
<sequence>MIPELSDHELTQALGRTPGRRERQAAGEVIWFDDDRVLLADLAVPGAGAGAVFDGLLDAAARVGHLTMVLDEPPVRAIVVDGALPGSRQAVAADGRAVLTLVLPRGFPAGAEIAAARLLADRLQ</sequence>
<organism evidence="2 3">
    <name type="scientific">Enemella evansiae</name>
    <dbReference type="NCBI Taxonomy" id="2016499"/>
    <lineage>
        <taxon>Bacteria</taxon>
        <taxon>Bacillati</taxon>
        <taxon>Actinomycetota</taxon>
        <taxon>Actinomycetes</taxon>
        <taxon>Propionibacteriales</taxon>
        <taxon>Propionibacteriaceae</taxon>
        <taxon>Enemella</taxon>
    </lineage>
</organism>
<evidence type="ECO:0000313" key="3">
    <source>
        <dbReference type="Proteomes" id="UP000215896"/>
    </source>
</evidence>
<dbReference type="Proteomes" id="UP000215896">
    <property type="component" value="Unassembled WGS sequence"/>
</dbReference>
<dbReference type="RefSeq" id="WP_094404392.1">
    <property type="nucleotide sequence ID" value="NZ_NMVO01000001.1"/>
</dbReference>
<dbReference type="AlphaFoldDB" id="A0A255GW79"/>
<comment type="caution">
    <text evidence="2">The sequence shown here is derived from an EMBL/GenBank/DDBJ whole genome shotgun (WGS) entry which is preliminary data.</text>
</comment>
<keyword evidence="3" id="KW-1185">Reference proteome</keyword>
<dbReference type="EMBL" id="NMVO01000001">
    <property type="protein sequence ID" value="OYO17564.1"/>
    <property type="molecule type" value="Genomic_DNA"/>
</dbReference>
<accession>A0A255GW79</accession>
<proteinExistence type="predicted"/>
<evidence type="ECO:0000313" key="2">
    <source>
        <dbReference type="EMBL" id="OYO17564.1"/>
    </source>
</evidence>
<name>A0A255GW79_9ACTN</name>
<gene>
    <name evidence="2" type="ORF">CGZ94_01285</name>
</gene>